<dbReference type="SUPFAM" id="SSF111352">
    <property type="entry name" value="Ammonium transporter"/>
    <property type="match status" value="1"/>
</dbReference>
<dbReference type="GO" id="GO:0097272">
    <property type="term" value="P:ammonium homeostasis"/>
    <property type="evidence" value="ECO:0007669"/>
    <property type="project" value="TreeGrafter"/>
</dbReference>
<sequence>MTGKPDPTMLCNGLLAGLVAITAPCAFVNSAGAVLIGFIAGVIVVFSVFFWERVAKIDDCVGAISVHGVCGCFGVLSVGLFANGSYGQGWGGVHKLFKDGQWQVLINDGSKAIIDKYTAMIATSGPNSGWTDVGVTGIFGSMFGSTAPAGDVSQFGAQCLDACTCAVFVLVFSWVWFKLSNMIIPIRAKKEDELAGLDIPETGIEAYPDYALTDKSSPPVH</sequence>
<keyword evidence="3 5" id="KW-1133">Transmembrane helix</keyword>
<dbReference type="eggNOG" id="COG0004">
    <property type="taxonomic scope" value="Bacteria"/>
</dbReference>
<evidence type="ECO:0000313" key="7">
    <source>
        <dbReference type="EMBL" id="EDY16240.1"/>
    </source>
</evidence>
<dbReference type="Pfam" id="PF00909">
    <property type="entry name" value="Ammonium_transp"/>
    <property type="match status" value="1"/>
</dbReference>
<evidence type="ECO:0000256" key="4">
    <source>
        <dbReference type="ARBA" id="ARBA00023136"/>
    </source>
</evidence>
<dbReference type="PANTHER" id="PTHR11730:SF89">
    <property type="entry name" value="AMMONIUM TRANSPORTER SLL0108-RELATED"/>
    <property type="match status" value="1"/>
</dbReference>
<evidence type="ECO:0000256" key="2">
    <source>
        <dbReference type="ARBA" id="ARBA00022692"/>
    </source>
</evidence>
<evidence type="ECO:0000256" key="3">
    <source>
        <dbReference type="ARBA" id="ARBA00022989"/>
    </source>
</evidence>
<evidence type="ECO:0000313" key="8">
    <source>
        <dbReference type="Proteomes" id="UP000005824"/>
    </source>
</evidence>
<dbReference type="GO" id="GO:0008519">
    <property type="term" value="F:ammonium channel activity"/>
    <property type="evidence" value="ECO:0007669"/>
    <property type="project" value="InterPro"/>
</dbReference>
<protein>
    <submittedName>
        <fullName evidence="7">Ammonium transporter</fullName>
    </submittedName>
</protein>
<proteinExistence type="predicted"/>
<comment type="caution">
    <text evidence="7">The sequence shown here is derived from an EMBL/GenBank/DDBJ whole genome shotgun (WGS) entry which is preliminary data.</text>
</comment>
<dbReference type="STRING" id="497964.CfE428DRAFT_6241"/>
<dbReference type="InterPro" id="IPR024041">
    <property type="entry name" value="NH4_transpt_AmtB-like_dom"/>
</dbReference>
<dbReference type="Gene3D" id="1.10.3430.10">
    <property type="entry name" value="Ammonium transporter AmtB like domains"/>
    <property type="match status" value="1"/>
</dbReference>
<dbReference type="PANTHER" id="PTHR11730">
    <property type="entry name" value="AMMONIUM TRANSPORTER"/>
    <property type="match status" value="1"/>
</dbReference>
<dbReference type="RefSeq" id="WP_006983559.1">
    <property type="nucleotide sequence ID" value="NZ_ABVL01000037.1"/>
</dbReference>
<dbReference type="InterPro" id="IPR029020">
    <property type="entry name" value="Ammonium/urea_transptr"/>
</dbReference>
<gene>
    <name evidence="7" type="ORF">CfE428DRAFT_6241</name>
</gene>
<evidence type="ECO:0000256" key="5">
    <source>
        <dbReference type="SAM" id="Phobius"/>
    </source>
</evidence>
<dbReference type="GO" id="GO:0016020">
    <property type="term" value="C:membrane"/>
    <property type="evidence" value="ECO:0007669"/>
    <property type="project" value="UniProtKB-SubCell"/>
</dbReference>
<keyword evidence="8" id="KW-1185">Reference proteome</keyword>
<feature type="transmembrane region" description="Helical" evidence="5">
    <location>
        <begin position="63"/>
        <end position="82"/>
    </location>
</feature>
<dbReference type="EMBL" id="ABVL01000037">
    <property type="protein sequence ID" value="EDY16240.1"/>
    <property type="molecule type" value="Genomic_DNA"/>
</dbReference>
<keyword evidence="2 5" id="KW-0812">Transmembrane</keyword>
<dbReference type="Proteomes" id="UP000005824">
    <property type="component" value="Unassembled WGS sequence"/>
</dbReference>
<name>B4DBF0_9BACT</name>
<accession>B4DBF0</accession>
<reference evidence="7 8" key="1">
    <citation type="journal article" date="2011" name="J. Bacteriol.">
        <title>Genome sequence of Chthoniobacter flavus Ellin428, an aerobic heterotrophic soil bacterium.</title>
        <authorList>
            <person name="Kant R."/>
            <person name="van Passel M.W."/>
            <person name="Palva A."/>
            <person name="Lucas S."/>
            <person name="Lapidus A."/>
            <person name="Glavina Del Rio T."/>
            <person name="Dalin E."/>
            <person name="Tice H."/>
            <person name="Bruce D."/>
            <person name="Goodwin L."/>
            <person name="Pitluck S."/>
            <person name="Larimer F.W."/>
            <person name="Land M.L."/>
            <person name="Hauser L."/>
            <person name="Sangwan P."/>
            <person name="de Vos W.M."/>
            <person name="Janssen P.H."/>
            <person name="Smidt H."/>
        </authorList>
    </citation>
    <scope>NUCLEOTIDE SEQUENCE [LARGE SCALE GENOMIC DNA]</scope>
    <source>
        <strain evidence="7 8">Ellin428</strain>
    </source>
</reference>
<feature type="transmembrane region" description="Helical" evidence="5">
    <location>
        <begin position="155"/>
        <end position="177"/>
    </location>
</feature>
<comment type="subcellular location">
    <subcellularLocation>
        <location evidence="1">Membrane</location>
        <topology evidence="1">Multi-pass membrane protein</topology>
    </subcellularLocation>
</comment>
<feature type="transmembrane region" description="Helical" evidence="5">
    <location>
        <begin position="32"/>
        <end position="51"/>
    </location>
</feature>
<dbReference type="AlphaFoldDB" id="B4DBF0"/>
<dbReference type="InParanoid" id="B4DBF0"/>
<feature type="domain" description="Ammonium transporter AmtB-like" evidence="6">
    <location>
        <begin position="2"/>
        <end position="207"/>
    </location>
</feature>
<evidence type="ECO:0000256" key="1">
    <source>
        <dbReference type="ARBA" id="ARBA00004141"/>
    </source>
</evidence>
<organism evidence="7 8">
    <name type="scientific">Chthoniobacter flavus Ellin428</name>
    <dbReference type="NCBI Taxonomy" id="497964"/>
    <lineage>
        <taxon>Bacteria</taxon>
        <taxon>Pseudomonadati</taxon>
        <taxon>Verrucomicrobiota</taxon>
        <taxon>Spartobacteria</taxon>
        <taxon>Chthoniobacterales</taxon>
        <taxon>Chthoniobacteraceae</taxon>
        <taxon>Chthoniobacter</taxon>
    </lineage>
</organism>
<evidence type="ECO:0000259" key="6">
    <source>
        <dbReference type="Pfam" id="PF00909"/>
    </source>
</evidence>
<keyword evidence="4 5" id="KW-0472">Membrane</keyword>